<reference evidence="1" key="1">
    <citation type="submission" date="2024-05" db="EMBL/GenBank/DDBJ databases">
        <title>Genome Sequences of Four Agar- Degrading Marine Bacteria.</title>
        <authorList>
            <person name="Phillips E.K."/>
            <person name="Shaffer J.C."/>
            <person name="Henson M.W."/>
            <person name="Temperton B."/>
            <person name="Thrash C.J."/>
            <person name="Martin M.O."/>
        </authorList>
    </citation>
    <scope>NUCLEOTIDE SEQUENCE</scope>
    <source>
        <strain evidence="1">EKP203</strain>
    </source>
</reference>
<sequence>MFYTSTSSEYQDEVVEYLEEMEWDEQGTNSYQCNLYMVESLGTQTFITQYDTTKENTAINPVVISPSDLITKLRESTNEDGELDIIDPRLLVDNGTCRVWVYTPEPDQPLYYNYGKKQRVQTVKKWCPLLFKMVDGKLYVAALRYGTRPKMDTRIYHVPLPNVYSNGSICLGDVKLPKHFDVDAVSKAYLDSNKSHLNYTGGFRRKGTLKNEEYFEWLIRRDSEPMRVSELSVMGTVEQFIRGEGCGL</sequence>
<dbReference type="InterPro" id="IPR032787">
    <property type="entry name" value="Prok-E2_D"/>
</dbReference>
<organism evidence="1 2">
    <name type="scientific">Vibrio agarivorans</name>
    <dbReference type="NCBI Taxonomy" id="153622"/>
    <lineage>
        <taxon>Bacteria</taxon>
        <taxon>Pseudomonadati</taxon>
        <taxon>Pseudomonadota</taxon>
        <taxon>Gammaproteobacteria</taxon>
        <taxon>Vibrionales</taxon>
        <taxon>Vibrionaceae</taxon>
        <taxon>Vibrio</taxon>
    </lineage>
</organism>
<evidence type="ECO:0000313" key="2">
    <source>
        <dbReference type="Proteomes" id="UP001169719"/>
    </source>
</evidence>
<dbReference type="Pfam" id="PF14460">
    <property type="entry name" value="Prok-E2_D"/>
    <property type="match status" value="1"/>
</dbReference>
<keyword evidence="2" id="KW-1185">Reference proteome</keyword>
<dbReference type="EMBL" id="JAUEOZ010000003">
    <property type="protein sequence ID" value="MDN2483880.1"/>
    <property type="molecule type" value="Genomic_DNA"/>
</dbReference>
<gene>
    <name evidence="1" type="ORF">QWJ08_21230</name>
</gene>
<name>A0ABT7Y747_9VIBR</name>
<protein>
    <recommendedName>
        <fullName evidence="3">PRTRC system protein B</fullName>
    </recommendedName>
</protein>
<comment type="caution">
    <text evidence="1">The sequence shown here is derived from an EMBL/GenBank/DDBJ whole genome shotgun (WGS) entry which is preliminary data.</text>
</comment>
<proteinExistence type="predicted"/>
<evidence type="ECO:0008006" key="3">
    <source>
        <dbReference type="Google" id="ProtNLM"/>
    </source>
</evidence>
<dbReference type="Proteomes" id="UP001169719">
    <property type="component" value="Unassembled WGS sequence"/>
</dbReference>
<accession>A0ABT7Y747</accession>
<dbReference type="CDD" id="cd00195">
    <property type="entry name" value="UBCc_UEV"/>
    <property type="match status" value="1"/>
</dbReference>
<dbReference type="RefSeq" id="WP_289964043.1">
    <property type="nucleotide sequence ID" value="NZ_JAUEOZ010000003.1"/>
</dbReference>
<evidence type="ECO:0000313" key="1">
    <source>
        <dbReference type="EMBL" id="MDN2483880.1"/>
    </source>
</evidence>